<dbReference type="GO" id="GO:0016020">
    <property type="term" value="C:membrane"/>
    <property type="evidence" value="ECO:0007669"/>
    <property type="project" value="UniProtKB-SubCell"/>
</dbReference>
<dbReference type="InterPro" id="IPR003599">
    <property type="entry name" value="Ig_sub"/>
</dbReference>
<evidence type="ECO:0000313" key="12">
    <source>
        <dbReference type="Proteomes" id="UP000335636"/>
    </source>
</evidence>
<dbReference type="PANTHER" id="PTHR44170">
    <property type="entry name" value="PROTEIN SIDEKICK"/>
    <property type="match status" value="1"/>
</dbReference>
<accession>A0A5E4B0K4</accession>
<evidence type="ECO:0000256" key="8">
    <source>
        <dbReference type="ARBA" id="ARBA00023319"/>
    </source>
</evidence>
<evidence type="ECO:0000256" key="1">
    <source>
        <dbReference type="ARBA" id="ARBA00004167"/>
    </source>
</evidence>
<organism evidence="11 12">
    <name type="scientific">Marmota monax</name>
    <name type="common">Woodchuck</name>
    <dbReference type="NCBI Taxonomy" id="9995"/>
    <lineage>
        <taxon>Eukaryota</taxon>
        <taxon>Metazoa</taxon>
        <taxon>Chordata</taxon>
        <taxon>Craniata</taxon>
        <taxon>Vertebrata</taxon>
        <taxon>Euteleostomi</taxon>
        <taxon>Mammalia</taxon>
        <taxon>Eutheria</taxon>
        <taxon>Euarchontoglires</taxon>
        <taxon>Glires</taxon>
        <taxon>Rodentia</taxon>
        <taxon>Sciuromorpha</taxon>
        <taxon>Sciuridae</taxon>
        <taxon>Xerinae</taxon>
        <taxon>Marmotini</taxon>
        <taxon>Marmota</taxon>
    </lineage>
</organism>
<keyword evidence="5" id="KW-1133">Transmembrane helix</keyword>
<comment type="similarity">
    <text evidence="2">Belongs to the immunoglobulin superfamily. DCC family.</text>
</comment>
<keyword evidence="3" id="KW-0812">Transmembrane</keyword>
<dbReference type="SMART" id="SM00409">
    <property type="entry name" value="IG"/>
    <property type="match status" value="2"/>
</dbReference>
<evidence type="ECO:0000256" key="7">
    <source>
        <dbReference type="ARBA" id="ARBA00023157"/>
    </source>
</evidence>
<evidence type="ECO:0000256" key="5">
    <source>
        <dbReference type="ARBA" id="ARBA00022989"/>
    </source>
</evidence>
<sequence>MAAPRTASPRRPPAPRWPRLLLSLLLPLLLPAPSEGLGHSAELAFAVEPSDDVAVPGQPVVLGCKVEGTPPVRITWRKNGVELAESTHSTLLANGSLLIHHFRLERGGSPSDEGDYECVAQNRFGLVVSRKARIQAATMSDFHVHPQATVGEEGGVARFQCQIHGLPKPLITWEKNRVPIDTDNERYTLLPKGVLQITGLRAEDSGVFHCVASNIASVRISHGARLTVSGSGSGAYKEPTILVGPENLTLTVHQTAVLECVATGNPRPIVSWSRLGEPRPTASTLPPPAPWEAVSWTRDADLPTTFSLPVQSWLSSLGYPVQSSAVPSALASALQNPQRRVSFLLHSPMPSVPCCTLSCAVPSPPKSQPVIQPWLWALPVSSLVP</sequence>
<dbReference type="FunFam" id="2.60.40.10:FF:000189">
    <property type="entry name" value="Neogenin isoform 3"/>
    <property type="match status" value="1"/>
</dbReference>
<evidence type="ECO:0000259" key="10">
    <source>
        <dbReference type="PROSITE" id="PS50835"/>
    </source>
</evidence>
<keyword evidence="8" id="KW-0393">Immunoglobulin domain</keyword>
<evidence type="ECO:0000256" key="3">
    <source>
        <dbReference type="ARBA" id="ARBA00022692"/>
    </source>
</evidence>
<keyword evidence="4" id="KW-0677">Repeat</keyword>
<proteinExistence type="inferred from homology"/>
<evidence type="ECO:0000256" key="2">
    <source>
        <dbReference type="ARBA" id="ARBA00009588"/>
    </source>
</evidence>
<dbReference type="SUPFAM" id="SSF48726">
    <property type="entry name" value="Immunoglobulin"/>
    <property type="match status" value="3"/>
</dbReference>
<gene>
    <name evidence="11" type="ORF">MONAX_5E029716</name>
</gene>
<dbReference type="FunFam" id="2.60.40.10:FF:000930">
    <property type="entry name" value="immunoglobulin superfamily DCC subclass member 3"/>
    <property type="match status" value="1"/>
</dbReference>
<protein>
    <recommendedName>
        <fullName evidence="10">Ig-like domain-containing protein</fullName>
    </recommendedName>
</protein>
<feature type="domain" description="Ig-like" evidence="10">
    <location>
        <begin position="153"/>
        <end position="221"/>
    </location>
</feature>
<dbReference type="InterPro" id="IPR036179">
    <property type="entry name" value="Ig-like_dom_sf"/>
</dbReference>
<feature type="signal peptide" evidence="9">
    <location>
        <begin position="1"/>
        <end position="36"/>
    </location>
</feature>
<dbReference type="GO" id="GO:0098609">
    <property type="term" value="P:cell-cell adhesion"/>
    <property type="evidence" value="ECO:0007669"/>
    <property type="project" value="TreeGrafter"/>
</dbReference>
<feature type="domain" description="Ig-like" evidence="10">
    <location>
        <begin position="27"/>
        <end position="140"/>
    </location>
</feature>
<name>A0A5E4B0K4_MARMO</name>
<feature type="chain" id="PRO_5023006477" description="Ig-like domain-containing protein" evidence="9">
    <location>
        <begin position="37"/>
        <end position="385"/>
    </location>
</feature>
<feature type="domain" description="Ig-like" evidence="10">
    <location>
        <begin position="239"/>
        <end position="276"/>
    </location>
</feature>
<evidence type="ECO:0000256" key="6">
    <source>
        <dbReference type="ARBA" id="ARBA00023136"/>
    </source>
</evidence>
<dbReference type="PROSITE" id="PS50835">
    <property type="entry name" value="IG_LIKE"/>
    <property type="match status" value="3"/>
</dbReference>
<comment type="caution">
    <text evidence="11">The sequence shown here is derived from an EMBL/GenBank/DDBJ whole genome shotgun (WGS) entry which is preliminary data.</text>
</comment>
<dbReference type="SMART" id="SM00408">
    <property type="entry name" value="IGc2"/>
    <property type="match status" value="2"/>
</dbReference>
<comment type="subcellular location">
    <subcellularLocation>
        <location evidence="1">Membrane</location>
        <topology evidence="1">Single-pass membrane protein</topology>
    </subcellularLocation>
</comment>
<dbReference type="Proteomes" id="UP000335636">
    <property type="component" value="Unassembled WGS sequence"/>
</dbReference>
<evidence type="ECO:0000256" key="9">
    <source>
        <dbReference type="SAM" id="SignalP"/>
    </source>
</evidence>
<keyword evidence="12" id="KW-1185">Reference proteome</keyword>
<keyword evidence="9" id="KW-0732">Signal</keyword>
<dbReference type="Pfam" id="PF13927">
    <property type="entry name" value="Ig_3"/>
    <property type="match status" value="2"/>
</dbReference>
<dbReference type="AlphaFoldDB" id="A0A5E4B0K4"/>
<reference evidence="11" key="1">
    <citation type="submission" date="2019-04" db="EMBL/GenBank/DDBJ databases">
        <authorList>
            <person name="Alioto T."/>
            <person name="Alioto T."/>
        </authorList>
    </citation>
    <scope>NUCLEOTIDE SEQUENCE [LARGE SCALE GENOMIC DNA]</scope>
</reference>
<dbReference type="EMBL" id="CABDUW010000222">
    <property type="protein sequence ID" value="VTJ63268.1"/>
    <property type="molecule type" value="Genomic_DNA"/>
</dbReference>
<dbReference type="InterPro" id="IPR007110">
    <property type="entry name" value="Ig-like_dom"/>
</dbReference>
<keyword evidence="7" id="KW-1015">Disulfide bond</keyword>
<dbReference type="InterPro" id="IPR013783">
    <property type="entry name" value="Ig-like_fold"/>
</dbReference>
<evidence type="ECO:0000256" key="4">
    <source>
        <dbReference type="ARBA" id="ARBA00022737"/>
    </source>
</evidence>
<dbReference type="Gene3D" id="2.60.40.10">
    <property type="entry name" value="Immunoglobulins"/>
    <property type="match status" value="3"/>
</dbReference>
<dbReference type="InterPro" id="IPR003598">
    <property type="entry name" value="Ig_sub2"/>
</dbReference>
<dbReference type="PANTHER" id="PTHR44170:SF20">
    <property type="entry name" value="IMMUNOGLOBULIN SUPERFAMILY DCC SUBCLASS MEMBER 3"/>
    <property type="match status" value="1"/>
</dbReference>
<evidence type="ECO:0000313" key="11">
    <source>
        <dbReference type="EMBL" id="VTJ63268.1"/>
    </source>
</evidence>
<keyword evidence="6" id="KW-0472">Membrane</keyword>